<proteinExistence type="predicted"/>
<comment type="caution">
    <text evidence="1">The sequence shown here is derived from an EMBL/GenBank/DDBJ whole genome shotgun (WGS) entry which is preliminary data.</text>
</comment>
<protein>
    <submittedName>
        <fullName evidence="1">Uncharacterized protein</fullName>
    </submittedName>
</protein>
<dbReference type="Proteomes" id="UP001470230">
    <property type="component" value="Unassembled WGS sequence"/>
</dbReference>
<evidence type="ECO:0000313" key="1">
    <source>
        <dbReference type="EMBL" id="KAK8895670.1"/>
    </source>
</evidence>
<gene>
    <name evidence="1" type="ORF">M9Y10_024140</name>
</gene>
<sequence length="227" mass="26657">MLLLLEKVGKKWEYLYLDDLPDIGHDIWFGDLKPVHIGRVRARALAVSNNGTNNLEAICEWCEREYQPITSINFNEEDGDDDPSKVLMTMPATIDICNRFRHTLKPVINVIANKVNELDDKVNNIDVSNELSTLENKINTKFNEYISKYEFSRDDEIDIFARFDNEHKVIFFEFEDNIVNGKIVFKIFAANGSNNRQRRFYIKITDGTRRFYIKIVNYKDVQDYNIL</sequence>
<accession>A0ABR2L088</accession>
<organism evidence="1 2">
    <name type="scientific">Tritrichomonas musculus</name>
    <dbReference type="NCBI Taxonomy" id="1915356"/>
    <lineage>
        <taxon>Eukaryota</taxon>
        <taxon>Metamonada</taxon>
        <taxon>Parabasalia</taxon>
        <taxon>Tritrichomonadida</taxon>
        <taxon>Tritrichomonadidae</taxon>
        <taxon>Tritrichomonas</taxon>
    </lineage>
</organism>
<dbReference type="EMBL" id="JAPFFF010000003">
    <property type="protein sequence ID" value="KAK8895670.1"/>
    <property type="molecule type" value="Genomic_DNA"/>
</dbReference>
<keyword evidence="2" id="KW-1185">Reference proteome</keyword>
<evidence type="ECO:0000313" key="2">
    <source>
        <dbReference type="Proteomes" id="UP001470230"/>
    </source>
</evidence>
<reference evidence="1 2" key="1">
    <citation type="submission" date="2024-04" db="EMBL/GenBank/DDBJ databases">
        <title>Tritrichomonas musculus Genome.</title>
        <authorList>
            <person name="Alves-Ferreira E."/>
            <person name="Grigg M."/>
            <person name="Lorenzi H."/>
            <person name="Galac M."/>
        </authorList>
    </citation>
    <scope>NUCLEOTIDE SEQUENCE [LARGE SCALE GENOMIC DNA]</scope>
    <source>
        <strain evidence="1 2">EAF2021</strain>
    </source>
</reference>
<name>A0ABR2L088_9EUKA</name>